<dbReference type="WBParaSite" id="SVE_0711100.1">
    <property type="protein sequence ID" value="SVE_0711100.1"/>
    <property type="gene ID" value="SVE_0711100"/>
</dbReference>
<feature type="repeat" description="ANK" evidence="3">
    <location>
        <begin position="302"/>
        <end position="334"/>
    </location>
</feature>
<dbReference type="PANTHER" id="PTHR24198">
    <property type="entry name" value="ANKYRIN REPEAT AND PROTEIN KINASE DOMAIN-CONTAINING PROTEIN"/>
    <property type="match status" value="1"/>
</dbReference>
<name>A0A0K0FE34_STRVS</name>
<dbReference type="Pfam" id="PF12796">
    <property type="entry name" value="Ank_2"/>
    <property type="match status" value="2"/>
</dbReference>
<dbReference type="PROSITE" id="PS50297">
    <property type="entry name" value="ANK_REP_REGION"/>
    <property type="match status" value="1"/>
</dbReference>
<proteinExistence type="predicted"/>
<dbReference type="Proteomes" id="UP000035680">
    <property type="component" value="Unassembled WGS sequence"/>
</dbReference>
<dbReference type="STRING" id="75913.A0A0K0FE34"/>
<evidence type="ECO:0000313" key="5">
    <source>
        <dbReference type="WBParaSite" id="SVE_0711100.1"/>
    </source>
</evidence>
<organism evidence="4 5">
    <name type="scientific">Strongyloides venezuelensis</name>
    <name type="common">Threadworm</name>
    <dbReference type="NCBI Taxonomy" id="75913"/>
    <lineage>
        <taxon>Eukaryota</taxon>
        <taxon>Metazoa</taxon>
        <taxon>Ecdysozoa</taxon>
        <taxon>Nematoda</taxon>
        <taxon>Chromadorea</taxon>
        <taxon>Rhabditida</taxon>
        <taxon>Tylenchina</taxon>
        <taxon>Panagrolaimomorpha</taxon>
        <taxon>Strongyloidoidea</taxon>
        <taxon>Strongyloididae</taxon>
        <taxon>Strongyloides</taxon>
    </lineage>
</organism>
<dbReference type="SMART" id="SM00248">
    <property type="entry name" value="ANK"/>
    <property type="match status" value="8"/>
</dbReference>
<accession>A0A0K0FE34</accession>
<dbReference type="InterPro" id="IPR002110">
    <property type="entry name" value="Ankyrin_rpt"/>
</dbReference>
<evidence type="ECO:0000313" key="4">
    <source>
        <dbReference type="Proteomes" id="UP000035680"/>
    </source>
</evidence>
<evidence type="ECO:0000256" key="2">
    <source>
        <dbReference type="ARBA" id="ARBA00023043"/>
    </source>
</evidence>
<evidence type="ECO:0000256" key="3">
    <source>
        <dbReference type="PROSITE-ProRule" id="PRU00023"/>
    </source>
</evidence>
<reference evidence="4" key="1">
    <citation type="submission" date="2014-07" db="EMBL/GenBank/DDBJ databases">
        <authorList>
            <person name="Martin A.A"/>
            <person name="De Silva N."/>
        </authorList>
    </citation>
    <scope>NUCLEOTIDE SEQUENCE</scope>
</reference>
<evidence type="ECO:0000256" key="1">
    <source>
        <dbReference type="ARBA" id="ARBA00022737"/>
    </source>
</evidence>
<sequence length="487" mass="54863">MVLLDNSTNDTSDKFINSNTMSCCLSSFNAVKSGHLNCLTKYRPEELLVVNDSGQSLLHLSTYIGNFKIVKYLISKVPCLIDYRNELHETPLLIASTLGHINIINTFLDTSHEEALQRVCHQDKNGTSCLYASVLKNDNETALFLLKRFGKALASLPNKNGMLPLHIAALNGNIEFIRICTKYDQNMVNVKDNYGYTPLMYAIQSKCFTSIKYLIEKAKSNTRLKTSKAQSCLHIASIVGDTATVKYFINILGIESILETTNDFANCFHCAAFHGNDNVIKVLGNYFDKKRRKDILSYRDSRGNTPLHLAAINDHIDVGKYLIANDVNIKIMNNQGQFPLDIAKKRSSIRVHNLLKIQEVKDKRCAKKCKTTVFSNGETSTDSLIRISSYHNIKTSQNNIPSSSISNITRPFSGDFSVPSIYNDNENSFYHQKTSSRTNTCKVVSFNNNIKMGVSNFFQYSDCQWKRNVDDEAFLVIAEIDKVLENA</sequence>
<dbReference type="Gene3D" id="1.25.40.20">
    <property type="entry name" value="Ankyrin repeat-containing domain"/>
    <property type="match status" value="1"/>
</dbReference>
<keyword evidence="2 3" id="KW-0040">ANK repeat</keyword>
<reference evidence="5" key="2">
    <citation type="submission" date="2015-08" db="UniProtKB">
        <authorList>
            <consortium name="WormBaseParasite"/>
        </authorList>
    </citation>
    <scope>IDENTIFICATION</scope>
</reference>
<keyword evidence="1" id="KW-0677">Repeat</keyword>
<dbReference type="PROSITE" id="PS50088">
    <property type="entry name" value="ANK_REPEAT"/>
    <property type="match status" value="1"/>
</dbReference>
<dbReference type="InterPro" id="IPR036770">
    <property type="entry name" value="Ankyrin_rpt-contain_sf"/>
</dbReference>
<dbReference type="Pfam" id="PF13857">
    <property type="entry name" value="Ank_5"/>
    <property type="match status" value="1"/>
</dbReference>
<protein>
    <submittedName>
        <fullName evidence="5">ANK_REP_REGION domain-containing protein</fullName>
    </submittedName>
</protein>
<dbReference type="AlphaFoldDB" id="A0A0K0FE34"/>
<dbReference type="PANTHER" id="PTHR24198:SF165">
    <property type="entry name" value="ANKYRIN REPEAT-CONTAINING PROTEIN-RELATED"/>
    <property type="match status" value="1"/>
</dbReference>
<dbReference type="SUPFAM" id="SSF48403">
    <property type="entry name" value="Ankyrin repeat"/>
    <property type="match status" value="1"/>
</dbReference>
<keyword evidence="4" id="KW-1185">Reference proteome</keyword>